<dbReference type="CDD" id="cd18990">
    <property type="entry name" value="LGIC_ECD_GABAAR"/>
    <property type="match status" value="1"/>
</dbReference>
<dbReference type="InterPro" id="IPR018000">
    <property type="entry name" value="Neurotransmitter_ion_chnl_CS"/>
</dbReference>
<evidence type="ECO:0000256" key="9">
    <source>
        <dbReference type="ARBA" id="ARBA00023136"/>
    </source>
</evidence>
<evidence type="ECO:0000256" key="20">
    <source>
        <dbReference type="ARBA" id="ARBA00059554"/>
    </source>
</evidence>
<dbReference type="GO" id="GO:0016324">
    <property type="term" value="C:apical plasma membrane"/>
    <property type="evidence" value="ECO:0007669"/>
    <property type="project" value="UniProtKB-SubCell"/>
</dbReference>
<dbReference type="NCBIfam" id="TIGR00860">
    <property type="entry name" value="LIC"/>
    <property type="match status" value="1"/>
</dbReference>
<keyword evidence="16" id="KW-1071">Ligand-gated ion channel</keyword>
<evidence type="ECO:0000256" key="14">
    <source>
        <dbReference type="ARBA" id="ARBA00023214"/>
    </source>
</evidence>
<evidence type="ECO:0000256" key="4">
    <source>
        <dbReference type="ARBA" id="ARBA00022692"/>
    </source>
</evidence>
<evidence type="ECO:0000256" key="25">
    <source>
        <dbReference type="RuleBase" id="RU000687"/>
    </source>
</evidence>
<dbReference type="PANTHER" id="PTHR18945">
    <property type="entry name" value="NEUROTRANSMITTER GATED ION CHANNEL"/>
    <property type="match status" value="1"/>
</dbReference>
<keyword evidence="6 25" id="KW-1133">Transmembrane helix</keyword>
<comment type="subcellular location">
    <subcellularLocation>
        <location evidence="1">Apical cell membrane</location>
        <topology evidence="1">Multi-pass membrane protein</topology>
    </subcellularLocation>
    <subcellularLocation>
        <location evidence="19">Postsynaptic cell membrane</location>
        <topology evidence="19">Multi-pass membrane protein</topology>
    </subcellularLocation>
</comment>
<dbReference type="OrthoDB" id="8890589at2759"/>
<evidence type="ECO:0000259" key="27">
    <source>
        <dbReference type="Pfam" id="PF02931"/>
    </source>
</evidence>
<dbReference type="Gene3D" id="1.20.58.390">
    <property type="entry name" value="Neurotransmitter-gated ion-channel transmembrane domain"/>
    <property type="match status" value="1"/>
</dbReference>
<dbReference type="InterPro" id="IPR006029">
    <property type="entry name" value="Neurotrans-gated_channel_TM"/>
</dbReference>
<dbReference type="FunFam" id="2.70.170.10:FF:000011">
    <property type="entry name" value="Gamma-aminobutyric acid receptor subunit pi isoform X1"/>
    <property type="match status" value="1"/>
</dbReference>
<evidence type="ECO:0000256" key="1">
    <source>
        <dbReference type="ARBA" id="ARBA00004424"/>
    </source>
</evidence>
<dbReference type="GO" id="GO:0045211">
    <property type="term" value="C:postsynaptic membrane"/>
    <property type="evidence" value="ECO:0007669"/>
    <property type="project" value="UniProtKB-SubCell"/>
</dbReference>
<keyword evidence="2 25" id="KW-0813">Transport</keyword>
<dbReference type="EMBL" id="OV696690">
    <property type="protein sequence ID" value="CAH1264590.1"/>
    <property type="molecule type" value="Genomic_DNA"/>
</dbReference>
<keyword evidence="17 25" id="KW-0407">Ion channel</keyword>
<evidence type="ECO:0000256" key="12">
    <source>
        <dbReference type="ARBA" id="ARBA00023173"/>
    </source>
</evidence>
<dbReference type="SUPFAM" id="SSF63712">
    <property type="entry name" value="Nicotinic receptor ligand binding domain-like"/>
    <property type="match status" value="1"/>
</dbReference>
<dbReference type="AlphaFoldDB" id="A0A8J9ZWD8"/>
<keyword evidence="14" id="KW-0868">Chloride</keyword>
<dbReference type="Pfam" id="PF02932">
    <property type="entry name" value="Neur_chan_memb"/>
    <property type="match status" value="1"/>
</dbReference>
<evidence type="ECO:0000256" key="18">
    <source>
        <dbReference type="ARBA" id="ARBA00024167"/>
    </source>
</evidence>
<comment type="catalytic activity">
    <reaction evidence="18">
        <text>chloride(in) = chloride(out)</text>
        <dbReference type="Rhea" id="RHEA:29823"/>
        <dbReference type="ChEBI" id="CHEBI:17996"/>
    </reaction>
</comment>
<evidence type="ECO:0000256" key="6">
    <source>
        <dbReference type="ARBA" id="ARBA00022989"/>
    </source>
</evidence>
<evidence type="ECO:0000256" key="13">
    <source>
        <dbReference type="ARBA" id="ARBA00023180"/>
    </source>
</evidence>
<dbReference type="Pfam" id="PF02931">
    <property type="entry name" value="Neur_chan_LBD"/>
    <property type="match status" value="1"/>
</dbReference>
<feature type="region of interest" description="Disordered" evidence="26">
    <location>
        <begin position="344"/>
        <end position="366"/>
    </location>
</feature>
<dbReference type="CDD" id="cd19049">
    <property type="entry name" value="LGIC_TM_anion"/>
    <property type="match status" value="1"/>
</dbReference>
<dbReference type="InterPro" id="IPR006028">
    <property type="entry name" value="GABAA/Glycine_rcpt"/>
</dbReference>
<keyword evidence="10" id="KW-1015">Disulfide bond</keyword>
<evidence type="ECO:0000313" key="30">
    <source>
        <dbReference type="Proteomes" id="UP000838412"/>
    </source>
</evidence>
<keyword evidence="3" id="KW-1003">Cell membrane</keyword>
<organism evidence="29 30">
    <name type="scientific">Branchiostoma lanceolatum</name>
    <name type="common">Common lancelet</name>
    <name type="synonym">Amphioxus lanceolatum</name>
    <dbReference type="NCBI Taxonomy" id="7740"/>
    <lineage>
        <taxon>Eukaryota</taxon>
        <taxon>Metazoa</taxon>
        <taxon>Chordata</taxon>
        <taxon>Cephalochordata</taxon>
        <taxon>Leptocardii</taxon>
        <taxon>Amphioxiformes</taxon>
        <taxon>Branchiostomatidae</taxon>
        <taxon>Branchiostoma</taxon>
    </lineage>
</organism>
<evidence type="ECO:0000256" key="11">
    <source>
        <dbReference type="ARBA" id="ARBA00023170"/>
    </source>
</evidence>
<keyword evidence="12" id="KW-0869">Chloride channel</keyword>
<evidence type="ECO:0000256" key="7">
    <source>
        <dbReference type="ARBA" id="ARBA00023018"/>
    </source>
</evidence>
<dbReference type="InterPro" id="IPR002289">
    <property type="entry name" value="GABAAb_rcpt"/>
</dbReference>
<keyword evidence="9 25" id="KW-0472">Membrane</keyword>
<feature type="transmembrane region" description="Helical" evidence="25">
    <location>
        <begin position="476"/>
        <end position="495"/>
    </location>
</feature>
<dbReference type="Proteomes" id="UP000838412">
    <property type="component" value="Chromosome 5"/>
</dbReference>
<feature type="signal peptide" evidence="25">
    <location>
        <begin position="1"/>
        <end position="19"/>
    </location>
</feature>
<dbReference type="InterPro" id="IPR006201">
    <property type="entry name" value="Neur_channel"/>
</dbReference>
<evidence type="ECO:0000256" key="16">
    <source>
        <dbReference type="ARBA" id="ARBA00023286"/>
    </source>
</evidence>
<keyword evidence="13" id="KW-0325">Glycoprotein</keyword>
<comment type="function">
    <text evidence="20">Pi subunit of the heteropentameric ligand-gated chloride channel gated by gamma-aminobutyric acid (GABA). GABA-gated chloride channels, also named GABA(A) receptors (GABAAR), consist of five subunits arranged around a central pore and contain GABA active binding site(s) located at the alpha and beta subunit interfaces. When activated by GABA, GABAARs selectively allow the flow of chloride anions across the cell membrane down their electrochemical gradient. Pi-containing GABAARs are mostly located in peripheral tissues. In the uterus, pi subunits modulate uterus contraction by altering the sensitivity of GABAARs to pregnanolone. In the lungs, pi-containing GABAARs contribute to pulmonary fluid transport via luminal secretion of chloride.</text>
</comment>
<feature type="transmembrane region" description="Helical" evidence="25">
    <location>
        <begin position="250"/>
        <end position="274"/>
    </location>
</feature>
<dbReference type="InterPro" id="IPR038050">
    <property type="entry name" value="Neuro_actylchol_rec"/>
</dbReference>
<keyword evidence="5 25" id="KW-0732">Signal</keyword>
<keyword evidence="11" id="KW-0675">Receptor</keyword>
<dbReference type="InterPro" id="IPR036734">
    <property type="entry name" value="Neur_chan_lig-bd_sf"/>
</dbReference>
<dbReference type="Gene3D" id="2.70.170.10">
    <property type="entry name" value="Neurotransmitter-gated ion-channel ligand-binding domain"/>
    <property type="match status" value="1"/>
</dbReference>
<evidence type="ECO:0000256" key="8">
    <source>
        <dbReference type="ARBA" id="ARBA00023065"/>
    </source>
</evidence>
<comment type="similarity">
    <text evidence="21">Belongs to the ligand-gated ion channel (TC 1.A.9) family. Gamma-aminobutyric acid receptor (TC 1.A.9.5) subfamily. GABRP sub-subfamily.</text>
</comment>
<keyword evidence="30" id="KW-1185">Reference proteome</keyword>
<reference evidence="29" key="1">
    <citation type="submission" date="2022-01" db="EMBL/GenBank/DDBJ databases">
        <authorList>
            <person name="Braso-Vives M."/>
        </authorList>
    </citation>
    <scope>NUCLEOTIDE SEQUENCE</scope>
</reference>
<name>A0A8J9ZWD8_BRALA</name>
<dbReference type="PROSITE" id="PS00236">
    <property type="entry name" value="NEUROTR_ION_CHANNEL"/>
    <property type="match status" value="1"/>
</dbReference>
<gene>
    <name evidence="29" type="primary">GABRB3</name>
    <name evidence="29" type="ORF">BLAG_LOCUS18918</name>
</gene>
<dbReference type="PRINTS" id="PR00252">
    <property type="entry name" value="NRIONCHANNEL"/>
</dbReference>
<keyword evidence="4 25" id="KW-0812">Transmembrane</keyword>
<dbReference type="PROSITE" id="PS50096">
    <property type="entry name" value="IQ"/>
    <property type="match status" value="1"/>
</dbReference>
<dbReference type="FunFam" id="1.20.58.390:FF:000067">
    <property type="entry name" value="Glycine receptor subunit alpha-2"/>
    <property type="match status" value="1"/>
</dbReference>
<keyword evidence="8 25" id="KW-0406">Ion transport</keyword>
<evidence type="ECO:0000256" key="2">
    <source>
        <dbReference type="ARBA" id="ARBA00022448"/>
    </source>
</evidence>
<feature type="chain" id="PRO_5035487299" description="Gamma-aminobutyric acid receptor subunit pi" evidence="25">
    <location>
        <begin position="20"/>
        <end position="496"/>
    </location>
</feature>
<proteinExistence type="inferred from homology"/>
<evidence type="ECO:0000256" key="19">
    <source>
        <dbReference type="ARBA" id="ARBA00034104"/>
    </source>
</evidence>
<dbReference type="SUPFAM" id="SSF90112">
    <property type="entry name" value="Neurotransmitter-gated ion-channel transmembrane pore"/>
    <property type="match status" value="1"/>
</dbReference>
<feature type="domain" description="Neurotransmitter-gated ion-channel transmembrane" evidence="28">
    <location>
        <begin position="257"/>
        <end position="490"/>
    </location>
</feature>
<dbReference type="PRINTS" id="PR01160">
    <property type="entry name" value="GABAARBETA"/>
</dbReference>
<feature type="domain" description="Neurotransmitter-gated ion-channel ligand-binding" evidence="27">
    <location>
        <begin position="47"/>
        <end position="249"/>
    </location>
</feature>
<evidence type="ECO:0000256" key="10">
    <source>
        <dbReference type="ARBA" id="ARBA00023157"/>
    </source>
</evidence>
<accession>A0A8J9ZWD8</accession>
<evidence type="ECO:0000256" key="5">
    <source>
        <dbReference type="ARBA" id="ARBA00022729"/>
    </source>
</evidence>
<evidence type="ECO:0000256" key="21">
    <source>
        <dbReference type="ARBA" id="ARBA00061437"/>
    </source>
</evidence>
<feature type="transmembrane region" description="Helical" evidence="25">
    <location>
        <begin position="281"/>
        <end position="300"/>
    </location>
</feature>
<sequence length="496" mass="55903">MPLLPVGLTALLTWCLASGQQAPQTIQPSGQSQNGQDPPMSTLQRIEGLLEQINYDRNLRPYFGGQPVRVEMSMTIASIDQISEVDLDYTITLFLRQYWNDDRLIFRGVNRTLSLDGRLVEKLWVPDIFLVNAKQSFLHTVTVDNRLIRIFPNGDVLYGLRVTAKAACPMDLRKYPLDEQNCTLELESYGYTDEELELGWKAGNASVTGLGRLDLSQFTVGDYNTVAKLVKYETGNYWRLVFSFQLYRQIFYFILQTYLPMILLVILSWVSFWVNHESVPARVTLGITTVLTMTTLTSAARSSLPKISYIKAIDVYMVMCFLFVFAALLEYAAVNFQSNQRARRERKKLRKQAKEDKDKEGGGKGGSAAAILLSRLRAANAVSRDGNAGTANDSVRNSPSTNACTKRVSIATTSSSQNDENCKEGPSVGIELRAGVGERRRPTFAEVAQKVARRRTLHFKVPEITDVNDIDRWSRFMFPLAFVIFNIIYWIGYGIG</sequence>
<evidence type="ECO:0000256" key="26">
    <source>
        <dbReference type="SAM" id="MobiDB-lite"/>
    </source>
</evidence>
<protein>
    <recommendedName>
        <fullName evidence="23">Gamma-aminobutyric acid receptor subunit pi</fullName>
    </recommendedName>
    <alternativeName>
        <fullName evidence="24">GABA(A) receptor subunit pi</fullName>
    </alternativeName>
</protein>
<evidence type="ECO:0000256" key="22">
    <source>
        <dbReference type="ARBA" id="ARBA00064898"/>
    </source>
</evidence>
<comment type="subunit">
    <text evidence="22">Heteropentamer, formed by a combination of alpha (GABRA1-6), beta (GABRB1-3), gamma (GABRG1-3), delta (GABRD), epsilon (GABRE), rho (GABRR1-3), pi (GABRP) and theta (GABRQ) chains, each subunit exhibiting distinct physiological and pharmacological properties.</text>
</comment>
<evidence type="ECO:0000313" key="29">
    <source>
        <dbReference type="EMBL" id="CAH1264590.1"/>
    </source>
</evidence>
<keyword evidence="15" id="KW-0628">Postsynaptic cell membrane</keyword>
<dbReference type="GO" id="GO:0022851">
    <property type="term" value="F:GABA-gated chloride ion channel activity"/>
    <property type="evidence" value="ECO:0007669"/>
    <property type="project" value="UniProtKB-ARBA"/>
</dbReference>
<feature type="compositionally biased region" description="Basic and acidic residues" evidence="26">
    <location>
        <begin position="352"/>
        <end position="362"/>
    </location>
</feature>
<dbReference type="GO" id="GO:0034707">
    <property type="term" value="C:chloride channel complex"/>
    <property type="evidence" value="ECO:0007669"/>
    <property type="project" value="UniProtKB-KW"/>
</dbReference>
<evidence type="ECO:0000256" key="3">
    <source>
        <dbReference type="ARBA" id="ARBA00022475"/>
    </source>
</evidence>
<evidence type="ECO:0000259" key="28">
    <source>
        <dbReference type="Pfam" id="PF02932"/>
    </source>
</evidence>
<keyword evidence="7" id="KW-0770">Synapse</keyword>
<evidence type="ECO:0000256" key="17">
    <source>
        <dbReference type="ARBA" id="ARBA00023303"/>
    </source>
</evidence>
<dbReference type="InterPro" id="IPR036719">
    <property type="entry name" value="Neuro-gated_channel_TM_sf"/>
</dbReference>
<evidence type="ECO:0000256" key="23">
    <source>
        <dbReference type="ARBA" id="ARBA00070417"/>
    </source>
</evidence>
<evidence type="ECO:0000256" key="15">
    <source>
        <dbReference type="ARBA" id="ARBA00023257"/>
    </source>
</evidence>
<dbReference type="GO" id="GO:0004890">
    <property type="term" value="F:GABA-A receptor activity"/>
    <property type="evidence" value="ECO:0007669"/>
    <property type="project" value="InterPro"/>
</dbReference>
<feature type="transmembrane region" description="Helical" evidence="25">
    <location>
        <begin position="315"/>
        <end position="334"/>
    </location>
</feature>
<evidence type="ECO:0000256" key="24">
    <source>
        <dbReference type="ARBA" id="ARBA00079775"/>
    </source>
</evidence>
<dbReference type="PRINTS" id="PR00253">
    <property type="entry name" value="GABAARECEPTR"/>
</dbReference>
<dbReference type="InterPro" id="IPR006202">
    <property type="entry name" value="Neur_chan_lig-bd"/>
</dbReference>